<dbReference type="InterPro" id="IPR036121">
    <property type="entry name" value="ATPase_F1/V1/A1_a/bsu_N_sf"/>
</dbReference>
<feature type="domain" description="ATPase F1/V1/A1 complex alpha/beta subunit N-terminal" evidence="3">
    <location>
        <begin position="48"/>
        <end position="75"/>
    </location>
</feature>
<dbReference type="InterPro" id="IPR004100">
    <property type="entry name" value="ATPase_F1/V1/A1_a/bsu_N"/>
</dbReference>
<evidence type="ECO:0000256" key="1">
    <source>
        <dbReference type="ARBA" id="ARBA00008936"/>
    </source>
</evidence>
<dbReference type="Gene3D" id="2.40.10.170">
    <property type="match status" value="1"/>
</dbReference>
<dbReference type="Proteomes" id="UP000253551">
    <property type="component" value="Unassembled WGS sequence"/>
</dbReference>
<accession>A0A367KMR6</accession>
<evidence type="ECO:0000313" key="5">
    <source>
        <dbReference type="Proteomes" id="UP000253551"/>
    </source>
</evidence>
<dbReference type="STRING" id="4846.A0A367KMR6"/>
<evidence type="ECO:0000256" key="2">
    <source>
        <dbReference type="ARBA" id="ARBA00022448"/>
    </source>
</evidence>
<proteinExistence type="inferred from homology"/>
<dbReference type="OrthoDB" id="14523at2759"/>
<sequence>MAIIRALASGSRNALQKVNATNLSQAAMKPLAVKARAYATEAGSAGQIRSVIGAVVDVQFDQDNLPAILNALEMGTISSSTKSVTFC</sequence>
<dbReference type="SUPFAM" id="SSF50615">
    <property type="entry name" value="N-terminal domain of alpha and beta subunits of F1 ATP synthase"/>
    <property type="match status" value="1"/>
</dbReference>
<keyword evidence="5" id="KW-1185">Reference proteome</keyword>
<dbReference type="Pfam" id="PF02874">
    <property type="entry name" value="ATP-synt_ab_N"/>
    <property type="match status" value="1"/>
</dbReference>
<dbReference type="GO" id="GO:1902600">
    <property type="term" value="P:proton transmembrane transport"/>
    <property type="evidence" value="ECO:0007669"/>
    <property type="project" value="InterPro"/>
</dbReference>
<evidence type="ECO:0000259" key="3">
    <source>
        <dbReference type="Pfam" id="PF02874"/>
    </source>
</evidence>
<keyword evidence="2" id="KW-0813">Transport</keyword>
<comment type="caution">
    <text evidence="4">The sequence shown here is derived from an EMBL/GenBank/DDBJ whole genome shotgun (WGS) entry which is preliminary data.</text>
</comment>
<reference evidence="4 5" key="1">
    <citation type="journal article" date="2018" name="G3 (Bethesda)">
        <title>Phylogenetic and Phylogenomic Definition of Rhizopus Species.</title>
        <authorList>
            <person name="Gryganskyi A.P."/>
            <person name="Golan J."/>
            <person name="Dolatabadi S."/>
            <person name="Mondo S."/>
            <person name="Robb S."/>
            <person name="Idnurm A."/>
            <person name="Muszewska A."/>
            <person name="Steczkiewicz K."/>
            <person name="Masonjones S."/>
            <person name="Liao H.L."/>
            <person name="Gajdeczka M.T."/>
            <person name="Anike F."/>
            <person name="Vuek A."/>
            <person name="Anishchenko I.M."/>
            <person name="Voigt K."/>
            <person name="de Hoog G.S."/>
            <person name="Smith M.E."/>
            <person name="Heitman J."/>
            <person name="Vilgalys R."/>
            <person name="Stajich J.E."/>
        </authorList>
    </citation>
    <scope>NUCLEOTIDE SEQUENCE [LARGE SCALE GENOMIC DNA]</scope>
    <source>
        <strain evidence="4 5">LSU 92-RS-03</strain>
    </source>
</reference>
<name>A0A367KMR6_RHIST</name>
<organism evidence="4 5">
    <name type="scientific">Rhizopus stolonifer</name>
    <name type="common">Rhizopus nigricans</name>
    <dbReference type="NCBI Taxonomy" id="4846"/>
    <lineage>
        <taxon>Eukaryota</taxon>
        <taxon>Fungi</taxon>
        <taxon>Fungi incertae sedis</taxon>
        <taxon>Mucoromycota</taxon>
        <taxon>Mucoromycotina</taxon>
        <taxon>Mucoromycetes</taxon>
        <taxon>Mucorales</taxon>
        <taxon>Mucorineae</taxon>
        <taxon>Rhizopodaceae</taxon>
        <taxon>Rhizopus</taxon>
    </lineage>
</organism>
<dbReference type="EMBL" id="PJQM01000997">
    <property type="protein sequence ID" value="RCI03496.1"/>
    <property type="molecule type" value="Genomic_DNA"/>
</dbReference>
<dbReference type="GO" id="GO:0046034">
    <property type="term" value="P:ATP metabolic process"/>
    <property type="evidence" value="ECO:0007669"/>
    <property type="project" value="InterPro"/>
</dbReference>
<gene>
    <name evidence="4" type="ORF">CU098_010595</name>
</gene>
<comment type="similarity">
    <text evidence="1">Belongs to the ATPase alpha/beta chains family.</text>
</comment>
<evidence type="ECO:0000313" key="4">
    <source>
        <dbReference type="EMBL" id="RCI03496.1"/>
    </source>
</evidence>
<protein>
    <recommendedName>
        <fullName evidence="3">ATPase F1/V1/A1 complex alpha/beta subunit N-terminal domain-containing protein</fullName>
    </recommendedName>
</protein>
<dbReference type="AlphaFoldDB" id="A0A367KMR6"/>